<dbReference type="PANTHER" id="PTHR43205">
    <property type="entry name" value="PROSTAGLANDIN REDUCTASE"/>
    <property type="match status" value="1"/>
</dbReference>
<dbReference type="SUPFAM" id="SSF50129">
    <property type="entry name" value="GroES-like"/>
    <property type="match status" value="1"/>
</dbReference>
<evidence type="ECO:0000256" key="1">
    <source>
        <dbReference type="ARBA" id="ARBA00023002"/>
    </source>
</evidence>
<comment type="caution">
    <text evidence="3">The sequence shown here is derived from an EMBL/GenBank/DDBJ whole genome shotgun (WGS) entry which is preliminary data.</text>
</comment>
<gene>
    <name evidence="3" type="ORF">ALP29_01387</name>
</gene>
<keyword evidence="1" id="KW-0560">Oxidoreductase</keyword>
<dbReference type="EMBL" id="RBUA01000993">
    <property type="protein sequence ID" value="RMU51698.1"/>
    <property type="molecule type" value="Genomic_DNA"/>
</dbReference>
<dbReference type="GO" id="GO:0016628">
    <property type="term" value="F:oxidoreductase activity, acting on the CH-CH group of donors, NAD or NADP as acceptor"/>
    <property type="evidence" value="ECO:0007669"/>
    <property type="project" value="InterPro"/>
</dbReference>
<dbReference type="AlphaFoldDB" id="A0A3M5V260"/>
<evidence type="ECO:0000313" key="4">
    <source>
        <dbReference type="Proteomes" id="UP000280395"/>
    </source>
</evidence>
<name>A0A3M5V260_PSESX</name>
<organism evidence="3 4">
    <name type="scientific">Pseudomonas syringae pv. avii</name>
    <dbReference type="NCBI Taxonomy" id="663959"/>
    <lineage>
        <taxon>Bacteria</taxon>
        <taxon>Pseudomonadati</taxon>
        <taxon>Pseudomonadota</taxon>
        <taxon>Gammaproteobacteria</taxon>
        <taxon>Pseudomonadales</taxon>
        <taxon>Pseudomonadaceae</taxon>
        <taxon>Pseudomonas</taxon>
        <taxon>Pseudomonas syringae</taxon>
    </lineage>
</organism>
<dbReference type="InterPro" id="IPR041694">
    <property type="entry name" value="ADH_N_2"/>
</dbReference>
<dbReference type="Gene3D" id="3.90.180.10">
    <property type="entry name" value="Medium-chain alcohol dehydrogenases, catalytic domain"/>
    <property type="match status" value="1"/>
</dbReference>
<sequence length="383" mass="41122">MPGIVPGIFFAGRNIEPQAFTDGLHPIPLKPLTDKGAPLMPQEMTLNQRIVLVSRPQGAPTPENFRLERVSLPDLADGQVLLKTLYLSLDPYMRGRMSDAPSYAAPVEIGEVMTGGAVSRVEQSRNPKFEVGDLVVGATGWQSHCICEGHNLIPLPKGLPSPSMALGVLGMPGMTAYMGLMDIGQPKTGETLVVAAASGAVGSVVGQVAKLKGLRVVGIAGGADKCRYVVDELGFDACIDHKSEDFAHELALACFKGVDIYFENVGGKVFDAVLPLLNPKARVPLCGLIAGYNAHEAPSGPDRLPALQRTLLTKRVRIQGFIVFDDYGDRQPEFLSAMAPWVREGKIKFREDVVDGLEQAPEAFIGLLEGRNFGKLVVRVAQD</sequence>
<evidence type="ECO:0000313" key="3">
    <source>
        <dbReference type="EMBL" id="RMU51698.1"/>
    </source>
</evidence>
<dbReference type="InterPro" id="IPR036291">
    <property type="entry name" value="NAD(P)-bd_dom_sf"/>
</dbReference>
<accession>A0A3M5V260</accession>
<dbReference type="CDD" id="cd05288">
    <property type="entry name" value="PGDH"/>
    <property type="match status" value="1"/>
</dbReference>
<dbReference type="InterPro" id="IPR045010">
    <property type="entry name" value="MDR_fam"/>
</dbReference>
<reference evidence="3 4" key="1">
    <citation type="submission" date="2018-08" db="EMBL/GenBank/DDBJ databases">
        <title>Recombination of ecologically and evolutionarily significant loci maintains genetic cohesion in the Pseudomonas syringae species complex.</title>
        <authorList>
            <person name="Dillon M."/>
            <person name="Thakur S."/>
            <person name="Almeida R.N.D."/>
            <person name="Weir B.S."/>
            <person name="Guttman D.S."/>
        </authorList>
    </citation>
    <scope>NUCLEOTIDE SEQUENCE [LARGE SCALE GENOMIC DNA]</scope>
    <source>
        <strain evidence="3 4">ICMP 14479</strain>
    </source>
</reference>
<dbReference type="SUPFAM" id="SSF51735">
    <property type="entry name" value="NAD(P)-binding Rossmann-fold domains"/>
    <property type="match status" value="1"/>
</dbReference>
<dbReference type="PANTHER" id="PTHR43205:SF7">
    <property type="entry name" value="PROSTAGLANDIN REDUCTASE 1"/>
    <property type="match status" value="1"/>
</dbReference>
<protein>
    <recommendedName>
        <fullName evidence="2">Enoyl reductase (ER) domain-containing protein</fullName>
    </recommendedName>
</protein>
<proteinExistence type="predicted"/>
<dbReference type="InterPro" id="IPR020843">
    <property type="entry name" value="ER"/>
</dbReference>
<feature type="domain" description="Enoyl reductase (ER)" evidence="2">
    <location>
        <begin position="60"/>
        <end position="378"/>
    </location>
</feature>
<dbReference type="InterPro" id="IPR011032">
    <property type="entry name" value="GroES-like_sf"/>
</dbReference>
<dbReference type="Gene3D" id="3.40.50.720">
    <property type="entry name" value="NAD(P)-binding Rossmann-like Domain"/>
    <property type="match status" value="1"/>
</dbReference>
<dbReference type="Pfam" id="PF16884">
    <property type="entry name" value="ADH_N_2"/>
    <property type="match status" value="1"/>
</dbReference>
<dbReference type="SMART" id="SM00829">
    <property type="entry name" value="PKS_ER"/>
    <property type="match status" value="1"/>
</dbReference>
<dbReference type="Proteomes" id="UP000280395">
    <property type="component" value="Unassembled WGS sequence"/>
</dbReference>
<dbReference type="FunFam" id="3.40.50.720:FF:000121">
    <property type="entry name" value="Prostaglandin reductase 2"/>
    <property type="match status" value="1"/>
</dbReference>
<evidence type="ECO:0000259" key="2">
    <source>
        <dbReference type="SMART" id="SM00829"/>
    </source>
</evidence>
<dbReference type="Pfam" id="PF00107">
    <property type="entry name" value="ADH_zinc_N"/>
    <property type="match status" value="1"/>
</dbReference>
<dbReference type="InterPro" id="IPR013149">
    <property type="entry name" value="ADH-like_C"/>
</dbReference>